<dbReference type="PIRSF" id="PIRSF005419">
    <property type="entry name" value="FlhA"/>
    <property type="match status" value="1"/>
</dbReference>
<feature type="transmembrane region" description="Helical" evidence="7">
    <location>
        <begin position="74"/>
        <end position="94"/>
    </location>
</feature>
<comment type="subcellular location">
    <subcellularLocation>
        <location evidence="1 7">Cell membrane</location>
        <topology evidence="1 7">Multi-pass membrane protein</topology>
    </subcellularLocation>
</comment>
<dbReference type="PROSITE" id="PS00994">
    <property type="entry name" value="FHIPEP"/>
    <property type="match status" value="1"/>
</dbReference>
<evidence type="ECO:0000256" key="6">
    <source>
        <dbReference type="ARBA" id="ARBA00023136"/>
    </source>
</evidence>
<dbReference type="Pfam" id="PF00771">
    <property type="entry name" value="FHIPEP"/>
    <property type="match status" value="1"/>
</dbReference>
<dbReference type="InterPro" id="IPR001712">
    <property type="entry name" value="T3SS_FHIPEP"/>
</dbReference>
<feature type="transmembrane region" description="Helical" evidence="7">
    <location>
        <begin position="114"/>
        <end position="137"/>
    </location>
</feature>
<feature type="transmembrane region" description="Helical" evidence="7">
    <location>
        <begin position="286"/>
        <end position="302"/>
    </location>
</feature>
<dbReference type="InterPro" id="IPR025505">
    <property type="entry name" value="FHIPEP_CS"/>
</dbReference>
<evidence type="ECO:0000256" key="3">
    <source>
        <dbReference type="ARBA" id="ARBA00022475"/>
    </source>
</evidence>
<protein>
    <recommendedName>
        <fullName evidence="7">Flagellar biosynthesis protein FlhA</fullName>
    </recommendedName>
</protein>
<name>A0AAW3ZHW5_9GAMM</name>
<dbReference type="GO" id="GO:0009306">
    <property type="term" value="P:protein secretion"/>
    <property type="evidence" value="ECO:0007669"/>
    <property type="project" value="InterPro"/>
</dbReference>
<evidence type="ECO:0000256" key="2">
    <source>
        <dbReference type="ARBA" id="ARBA00008835"/>
    </source>
</evidence>
<dbReference type="Proteomes" id="UP000613768">
    <property type="component" value="Unassembled WGS sequence"/>
</dbReference>
<dbReference type="InterPro" id="IPR042194">
    <property type="entry name" value="FHIPEP_1"/>
</dbReference>
<keyword evidence="8" id="KW-0282">Flagellum</keyword>
<feature type="transmembrane region" description="Helical" evidence="7">
    <location>
        <begin position="19"/>
        <end position="37"/>
    </location>
</feature>
<dbReference type="InterPro" id="IPR006301">
    <property type="entry name" value="FlhA"/>
</dbReference>
<sequence length="690" mass="74144">MAAQLTVFDRARSAVRQGFGAPLLLLALLGMVVLPLPTPLLDALFTFNIALSLVVLLGVIYIQRPLDFTIFPTVLLVATLLRLALNVASTRVVLLNGHEGSHAAGQVIEAFGEFVIGGNYAVGIVVFGILTIINFVVITKGAGRISEVSARFTLDALPGKQMAIDADLNAGLLSRDEAKARREEVREEADFYGSMDGASKFVRGDAIAGILILFINLIGGLLIGVLQHDLSFTQAAQIYALLTIGDGLVAQIPALLISTGVAMLVTRISRPQDMTETIMKQMLGSERALGVAALVMVVIGLIPGMPNLPFLLLGLLLAFGSWKLFKRNEDAKREALAPPPPDAAKQPAPELSWDDLAPVDPLGIEVGYRLVPLVERKNGGELLSRIKGVRKKLTQDIGFLIPPVHIRDNLELPPASYRILVHGAAIASGDIHPDREMALDPGQVFGKLDGIPAKDPAFGLDAVWILPVQRPEAEGLGYTVVDPATVIATHLSHLIREHSHELLGHEEVQQLLSTLAKTSPKLVEDLTPRAMPAATIARVLQNLLVERVPIRHFKRIAEALVEHAQTSTDAGDLTAAARAAMGRFIVQEINGLAPELPIYTLAPNLERILQESVAGSSTALEPGLADRLNQNLADVVKRQEALGQPAVLLVPGPVRPVLSRLVRHSVPQLSVLAYHEIPDDKRLKLIGQVG</sequence>
<keyword evidence="4 7" id="KW-0812">Transmembrane</keyword>
<dbReference type="InterPro" id="IPR042193">
    <property type="entry name" value="FHIPEP_3"/>
</dbReference>
<gene>
    <name evidence="7 8" type="primary">flhA</name>
    <name evidence="8" type="ORF">IFO71_03140</name>
</gene>
<accession>A0AAW3ZHW5</accession>
<evidence type="ECO:0000256" key="4">
    <source>
        <dbReference type="ARBA" id="ARBA00022692"/>
    </source>
</evidence>
<dbReference type="Gene3D" id="3.40.30.60">
    <property type="entry name" value="FHIPEP family, domain 1"/>
    <property type="match status" value="1"/>
</dbReference>
<comment type="function">
    <text evidence="7">Required for formation of the rod structure of the flagellar apparatus. Together with FliI and FliH, may constitute the export apparatus of flagellin.</text>
</comment>
<dbReference type="AlphaFoldDB" id="A0AAW3ZHW5"/>
<dbReference type="PANTHER" id="PTHR30161">
    <property type="entry name" value="FLAGELLAR EXPORT PROTEIN, MEMBRANE FLHA SUBUNIT-RELATED"/>
    <property type="match status" value="1"/>
</dbReference>
<keyword evidence="8" id="KW-0969">Cilium</keyword>
<keyword evidence="6 7" id="KW-0472">Membrane</keyword>
<evidence type="ECO:0000256" key="5">
    <source>
        <dbReference type="ARBA" id="ARBA00022989"/>
    </source>
</evidence>
<dbReference type="GO" id="GO:0005886">
    <property type="term" value="C:plasma membrane"/>
    <property type="evidence" value="ECO:0007669"/>
    <property type="project" value="UniProtKB-SubCell"/>
</dbReference>
<feature type="transmembrane region" description="Helical" evidence="7">
    <location>
        <begin position="206"/>
        <end position="226"/>
    </location>
</feature>
<dbReference type="PANTHER" id="PTHR30161:SF1">
    <property type="entry name" value="FLAGELLAR BIOSYNTHESIS PROTEIN FLHA-RELATED"/>
    <property type="match status" value="1"/>
</dbReference>
<keyword evidence="7" id="KW-0653">Protein transport</keyword>
<evidence type="ECO:0000256" key="1">
    <source>
        <dbReference type="ARBA" id="ARBA00004651"/>
    </source>
</evidence>
<dbReference type="NCBIfam" id="TIGR01398">
    <property type="entry name" value="FlhA"/>
    <property type="match status" value="1"/>
</dbReference>
<dbReference type="EMBL" id="JACYTR010000004">
    <property type="protein sequence ID" value="MBD8524727.1"/>
    <property type="molecule type" value="Genomic_DNA"/>
</dbReference>
<dbReference type="Gene3D" id="3.40.50.12790">
    <property type="entry name" value="FHIPEP family, domain 4"/>
    <property type="match status" value="1"/>
</dbReference>
<dbReference type="RefSeq" id="WP_192028076.1">
    <property type="nucleotide sequence ID" value="NZ_JACYTR010000004.1"/>
</dbReference>
<dbReference type="Gene3D" id="1.10.8.540">
    <property type="entry name" value="FHIPEP family, domain 3"/>
    <property type="match status" value="1"/>
</dbReference>
<comment type="similarity">
    <text evidence="2 7">Belongs to the FHIPEP (flagella/HR/invasion proteins export pore) family.</text>
</comment>
<feature type="transmembrane region" description="Helical" evidence="7">
    <location>
        <begin position="43"/>
        <end position="62"/>
    </location>
</feature>
<evidence type="ECO:0000313" key="9">
    <source>
        <dbReference type="Proteomes" id="UP000613768"/>
    </source>
</evidence>
<keyword evidence="9" id="KW-1185">Reference proteome</keyword>
<dbReference type="PRINTS" id="PR00949">
    <property type="entry name" value="TYPE3IMAPROT"/>
</dbReference>
<proteinExistence type="inferred from homology"/>
<keyword evidence="7" id="KW-1006">Bacterial flagellum protein export</keyword>
<keyword evidence="5 7" id="KW-1133">Transmembrane helix</keyword>
<evidence type="ECO:0000256" key="7">
    <source>
        <dbReference type="RuleBase" id="RU364093"/>
    </source>
</evidence>
<feature type="transmembrane region" description="Helical" evidence="7">
    <location>
        <begin position="238"/>
        <end position="265"/>
    </location>
</feature>
<keyword evidence="7" id="KW-0813">Transport</keyword>
<dbReference type="InterPro" id="IPR042196">
    <property type="entry name" value="FHIPEP_4"/>
</dbReference>
<keyword evidence="8" id="KW-0966">Cell projection</keyword>
<keyword evidence="3 7" id="KW-1003">Cell membrane</keyword>
<evidence type="ECO:0000313" key="8">
    <source>
        <dbReference type="EMBL" id="MBD8524727.1"/>
    </source>
</evidence>
<keyword evidence="7" id="KW-1005">Bacterial flagellum biogenesis</keyword>
<comment type="caution">
    <text evidence="8">The sequence shown here is derived from an EMBL/GenBank/DDBJ whole genome shotgun (WGS) entry which is preliminary data.</text>
</comment>
<reference evidence="8 9" key="1">
    <citation type="submission" date="2020-09" db="EMBL/GenBank/DDBJ databases">
        <title>Pseudoxanthomonas sp. CAU 1598 isolated from sand of Yaerae Beach.</title>
        <authorList>
            <person name="Kim W."/>
        </authorList>
    </citation>
    <scope>NUCLEOTIDE SEQUENCE [LARGE SCALE GENOMIC DNA]</scope>
    <source>
        <strain evidence="8 9">CAU 1598</strain>
    </source>
</reference>
<organism evidence="8 9">
    <name type="scientific">Pseudomarimonas arenosa</name>
    <dbReference type="NCBI Taxonomy" id="2774145"/>
    <lineage>
        <taxon>Bacteria</taxon>
        <taxon>Pseudomonadati</taxon>
        <taxon>Pseudomonadota</taxon>
        <taxon>Gammaproteobacteria</taxon>
        <taxon>Lysobacterales</taxon>
        <taxon>Lysobacteraceae</taxon>
        <taxon>Pseudomarimonas</taxon>
    </lineage>
</organism>
<dbReference type="GO" id="GO:0044780">
    <property type="term" value="P:bacterial-type flagellum assembly"/>
    <property type="evidence" value="ECO:0007669"/>
    <property type="project" value="InterPro"/>
</dbReference>